<dbReference type="AlphaFoldDB" id="A0A840AWY3"/>
<keyword evidence="3" id="KW-1185">Reference proteome</keyword>
<gene>
    <name evidence="2" type="ORF">GGR91_000335</name>
</gene>
<evidence type="ECO:0000256" key="1">
    <source>
        <dbReference type="SAM" id="MobiDB-lite"/>
    </source>
</evidence>
<dbReference type="EMBL" id="JACIEA010000001">
    <property type="protein sequence ID" value="MBB3942113.1"/>
    <property type="molecule type" value="Genomic_DNA"/>
</dbReference>
<reference evidence="2 3" key="1">
    <citation type="submission" date="2020-08" db="EMBL/GenBank/DDBJ databases">
        <title>Genomic Encyclopedia of Type Strains, Phase IV (KMG-IV): sequencing the most valuable type-strain genomes for metagenomic binning, comparative biology and taxonomic classification.</title>
        <authorList>
            <person name="Goeker M."/>
        </authorList>
    </citation>
    <scope>NUCLEOTIDE SEQUENCE [LARGE SCALE GENOMIC DNA]</scope>
    <source>
        <strain evidence="2 3">DSM 29050</strain>
    </source>
</reference>
<evidence type="ECO:0000313" key="2">
    <source>
        <dbReference type="EMBL" id="MBB3942113.1"/>
    </source>
</evidence>
<protein>
    <submittedName>
        <fullName evidence="2">Uncharacterized protein</fullName>
    </submittedName>
</protein>
<organism evidence="2 3">
    <name type="scientific">Sphingorhabdus rigui</name>
    <dbReference type="NCBI Taxonomy" id="1282858"/>
    <lineage>
        <taxon>Bacteria</taxon>
        <taxon>Pseudomonadati</taxon>
        <taxon>Pseudomonadota</taxon>
        <taxon>Alphaproteobacteria</taxon>
        <taxon>Sphingomonadales</taxon>
        <taxon>Sphingomonadaceae</taxon>
        <taxon>Sphingorhabdus</taxon>
    </lineage>
</organism>
<accession>A0A840AWY3</accession>
<proteinExistence type="predicted"/>
<dbReference type="Proteomes" id="UP000581447">
    <property type="component" value="Unassembled WGS sequence"/>
</dbReference>
<comment type="caution">
    <text evidence="2">The sequence shown here is derived from an EMBL/GenBank/DDBJ whole genome shotgun (WGS) entry which is preliminary data.</text>
</comment>
<sequence length="87" mass="9247">MGAVVAVGAGLYATRNQWLPKAEGWKNEFSAAFANDETGQENFDQTRSAGAEFMRDNPGDDWGEVDNMSDASFPASDPPSFNPGTAG</sequence>
<evidence type="ECO:0000313" key="3">
    <source>
        <dbReference type="Proteomes" id="UP000581447"/>
    </source>
</evidence>
<name>A0A840AWY3_9SPHN</name>
<feature type="region of interest" description="Disordered" evidence="1">
    <location>
        <begin position="51"/>
        <end position="87"/>
    </location>
</feature>